<evidence type="ECO:0000313" key="2">
    <source>
        <dbReference type="Proteomes" id="UP000887159"/>
    </source>
</evidence>
<dbReference type="Proteomes" id="UP000887159">
    <property type="component" value="Unassembled WGS sequence"/>
</dbReference>
<comment type="caution">
    <text evidence="1">The sequence shown here is derived from an EMBL/GenBank/DDBJ whole genome shotgun (WGS) entry which is preliminary data.</text>
</comment>
<evidence type="ECO:0000313" key="1">
    <source>
        <dbReference type="EMBL" id="GFX94368.1"/>
    </source>
</evidence>
<dbReference type="EMBL" id="BMAU01021177">
    <property type="protein sequence ID" value="GFX94368.1"/>
    <property type="molecule type" value="Genomic_DNA"/>
</dbReference>
<keyword evidence="2" id="KW-1185">Reference proteome</keyword>
<name>A0A8X6V4N2_TRICX</name>
<accession>A0A8X6V4N2</accession>
<proteinExistence type="predicted"/>
<gene>
    <name evidence="1" type="primary">C0J52_26690</name>
    <name evidence="1" type="ORF">TNCV_4294131</name>
</gene>
<protein>
    <submittedName>
        <fullName evidence="1">Uncharacterized protein</fullName>
    </submittedName>
</protein>
<dbReference type="AlphaFoldDB" id="A0A8X6V4N2"/>
<reference evidence="1" key="1">
    <citation type="submission" date="2020-08" db="EMBL/GenBank/DDBJ databases">
        <title>Multicomponent nature underlies the extraordinary mechanical properties of spider dragline silk.</title>
        <authorList>
            <person name="Kono N."/>
            <person name="Nakamura H."/>
            <person name="Mori M."/>
            <person name="Yoshida Y."/>
            <person name="Ohtoshi R."/>
            <person name="Malay A.D."/>
            <person name="Moran D.A.P."/>
            <person name="Tomita M."/>
            <person name="Numata K."/>
            <person name="Arakawa K."/>
        </authorList>
    </citation>
    <scope>NUCLEOTIDE SEQUENCE</scope>
</reference>
<sequence length="100" mass="12031">MINTAPTKPQKAFWAFCGLRPHFHKEVRRHLNEHGVMPYHFFLRGFIKDKVCVPLLPRDLVELRGRIRMEFAAVARDMLVRVWTEMEYHLDICRVPKRPY</sequence>
<organism evidence="1 2">
    <name type="scientific">Trichonephila clavipes</name>
    <name type="common">Golden silk orbweaver</name>
    <name type="synonym">Nephila clavipes</name>
    <dbReference type="NCBI Taxonomy" id="2585209"/>
    <lineage>
        <taxon>Eukaryota</taxon>
        <taxon>Metazoa</taxon>
        <taxon>Ecdysozoa</taxon>
        <taxon>Arthropoda</taxon>
        <taxon>Chelicerata</taxon>
        <taxon>Arachnida</taxon>
        <taxon>Araneae</taxon>
        <taxon>Araneomorphae</taxon>
        <taxon>Entelegynae</taxon>
        <taxon>Araneoidea</taxon>
        <taxon>Nephilidae</taxon>
        <taxon>Trichonephila</taxon>
    </lineage>
</organism>